<protein>
    <submittedName>
        <fullName evidence="1">Uncharacterized protein</fullName>
    </submittedName>
</protein>
<gene>
    <name evidence="1" type="ORF">KP509_33G004800</name>
</gene>
<dbReference type="Proteomes" id="UP000825935">
    <property type="component" value="Chromosome 33"/>
</dbReference>
<dbReference type="AlphaFoldDB" id="A0A8T2QME5"/>
<comment type="caution">
    <text evidence="1">The sequence shown here is derived from an EMBL/GenBank/DDBJ whole genome shotgun (WGS) entry which is preliminary data.</text>
</comment>
<evidence type="ECO:0000313" key="1">
    <source>
        <dbReference type="EMBL" id="KAH7284966.1"/>
    </source>
</evidence>
<proteinExistence type="predicted"/>
<accession>A0A8T2QME5</accession>
<name>A0A8T2QME5_CERRI</name>
<sequence>MKDKYTYFYEYHIQISFLKYSLNEVLSRLHGVVYQCKCTTYKSCNDIVIKDCVTKMYTFKSVTHLWESILCPMQLASLFHNRSCLMGECKYCGVEHLETCPNDISMQGMTIGVKVFAYEKEINKSQQFKDCLHRYLDYVIVSIVDFSQNYMFKEQHEIQSMHWHSRHGKRDHVRVGIVIMRTLTWEFLKPNDTILNKVGNFVLHTLMS</sequence>
<dbReference type="EMBL" id="CM035438">
    <property type="protein sequence ID" value="KAH7284966.1"/>
    <property type="molecule type" value="Genomic_DNA"/>
</dbReference>
<evidence type="ECO:0000313" key="2">
    <source>
        <dbReference type="Proteomes" id="UP000825935"/>
    </source>
</evidence>
<reference evidence="1" key="1">
    <citation type="submission" date="2021-08" db="EMBL/GenBank/DDBJ databases">
        <title>WGS assembly of Ceratopteris richardii.</title>
        <authorList>
            <person name="Marchant D.B."/>
            <person name="Chen G."/>
            <person name="Jenkins J."/>
            <person name="Shu S."/>
            <person name="Leebens-Mack J."/>
            <person name="Grimwood J."/>
            <person name="Schmutz J."/>
            <person name="Soltis P."/>
            <person name="Soltis D."/>
            <person name="Chen Z.-H."/>
        </authorList>
    </citation>
    <scope>NUCLEOTIDE SEQUENCE</scope>
    <source>
        <strain evidence="1">Whitten #5841</strain>
        <tissue evidence="1">Leaf</tissue>
    </source>
</reference>
<keyword evidence="2" id="KW-1185">Reference proteome</keyword>
<organism evidence="1 2">
    <name type="scientific">Ceratopteris richardii</name>
    <name type="common">Triangle waterfern</name>
    <dbReference type="NCBI Taxonomy" id="49495"/>
    <lineage>
        <taxon>Eukaryota</taxon>
        <taxon>Viridiplantae</taxon>
        <taxon>Streptophyta</taxon>
        <taxon>Embryophyta</taxon>
        <taxon>Tracheophyta</taxon>
        <taxon>Polypodiopsida</taxon>
        <taxon>Polypodiidae</taxon>
        <taxon>Polypodiales</taxon>
        <taxon>Pteridineae</taxon>
        <taxon>Pteridaceae</taxon>
        <taxon>Parkerioideae</taxon>
        <taxon>Ceratopteris</taxon>
    </lineage>
</organism>